<dbReference type="KEGG" id="tbr:Tb11.02.2180"/>
<reference evidence="2 3" key="1">
    <citation type="journal article" date="2005" name="Science">
        <title>Comparative genomics of trypanosomatid parasitic protozoa.</title>
        <authorList>
            <person name="El-Sayed N.M."/>
            <person name="Myler P.J."/>
            <person name="Blandin G."/>
            <person name="Berriman M."/>
            <person name="Crabtree J."/>
            <person name="Aggarwal G."/>
            <person name="Caler E."/>
            <person name="Renauld H."/>
            <person name="Worthey E.A."/>
            <person name="Hertz-Fowler C."/>
            <person name="Ghedin E."/>
            <person name="Peacock C."/>
            <person name="Bartholomeu D.C."/>
            <person name="Haas B.J."/>
            <person name="Tran A.N."/>
            <person name="Wortman J.R."/>
            <person name="Alsmark U.C."/>
            <person name="Angiuoli S."/>
            <person name="Anupama A."/>
            <person name="Badger J."/>
            <person name="Bringaud F."/>
            <person name="Cadag E."/>
            <person name="Carlton J.M."/>
            <person name="Cerqueira G.C."/>
            <person name="Creasy T."/>
            <person name="Delcher A.L."/>
            <person name="Djikeng A."/>
            <person name="Embley T.M."/>
            <person name="Hauser C."/>
            <person name="Ivens A.C."/>
            <person name="Kummerfeld S.K."/>
            <person name="Pereira-Leal J.B."/>
            <person name="Nilsson D."/>
            <person name="Peterson J."/>
            <person name="Salzberg S.L."/>
            <person name="Shallom J."/>
            <person name="Silva J.C."/>
            <person name="Sundaram J."/>
            <person name="Westenberger S."/>
            <person name="White O."/>
            <person name="Melville S.E."/>
            <person name="Donelson J.E."/>
            <person name="Andersson B."/>
            <person name="Stuart K.D."/>
            <person name="Hall N."/>
        </authorList>
    </citation>
    <scope>NUCLEOTIDE SEQUENCE [LARGE SCALE GENOMIC DNA]</scope>
    <source>
        <strain evidence="2 3">927/4 GUTat10.1</strain>
    </source>
</reference>
<sequence>MCSISPRFISIRFGSLCFFFSLLCIGTAFKCFCVWVHGHPVRSASCFCCIRRMTAHFRLLYSSLLVSLSPSQTRKYMYASPFIKIVLFVSLLLFLSEYGNFKLLFFFSQESSFYDATVRRVLKLSQVCAFNIGLFYIVMAFMW</sequence>
<keyword evidence="1" id="KW-1133">Transmembrane helix</keyword>
<evidence type="ECO:0000313" key="3">
    <source>
        <dbReference type="Proteomes" id="UP000008524"/>
    </source>
</evidence>
<dbReference type="AlphaFoldDB" id="Q385V9"/>
<dbReference type="EMBL" id="CH464491">
    <property type="protein sequence ID" value="EAN79422.1"/>
    <property type="molecule type" value="Genomic_DNA"/>
</dbReference>
<keyword evidence="1" id="KW-0472">Membrane</keyword>
<dbReference type="Proteomes" id="UP000008524">
    <property type="component" value="Chromosome 11"/>
</dbReference>
<reference evidence="2 3" key="2">
    <citation type="journal article" date="2005" name="Science">
        <title>The genome of the African trypanosome Trypanosoma brucei.</title>
        <authorList>
            <person name="Berriman M."/>
            <person name="Ghedin E."/>
            <person name="Hertz-Fowler C."/>
            <person name="Blandin G."/>
            <person name="Renauld H."/>
            <person name="Bartholomeu D.C."/>
            <person name="Lennard N.J."/>
            <person name="Caler E."/>
            <person name="Hamlin N.E."/>
            <person name="Haas B."/>
            <person name="Bohme U."/>
            <person name="Hannick L."/>
            <person name="Aslett M.A."/>
            <person name="Shallom J."/>
            <person name="Marcello L."/>
            <person name="Hou L."/>
            <person name="Wickstead B."/>
            <person name="Alsmark U.C."/>
            <person name="Arrowsmith C."/>
            <person name="Atkin R.J."/>
            <person name="Barron A.J."/>
            <person name="Bringaud F."/>
            <person name="Brooks K."/>
            <person name="Carrington M."/>
            <person name="Cherevach I."/>
            <person name="Chillingworth T.J."/>
            <person name="Churcher C."/>
            <person name="Clark L.N."/>
            <person name="Corton C.H."/>
            <person name="Cronin A."/>
            <person name="Davies R.M."/>
            <person name="Doggett J."/>
            <person name="Djikeng A."/>
            <person name="Feldblyum T."/>
            <person name="Field M.C."/>
            <person name="Fraser A."/>
            <person name="Goodhead I."/>
            <person name="Hance Z."/>
            <person name="Harper D."/>
            <person name="Harris B.R."/>
            <person name="Hauser H."/>
            <person name="Hostetler J."/>
            <person name="Ivens A."/>
            <person name="Jagels K."/>
            <person name="Johnson D."/>
            <person name="Johnson J."/>
            <person name="Jones K."/>
            <person name="Kerhornou A.X."/>
            <person name="Koo H."/>
            <person name="Larke N."/>
            <person name="Landfear S."/>
            <person name="Larkin C."/>
            <person name="Leech V."/>
            <person name="Line A."/>
            <person name="Lord A."/>
            <person name="Macleod A."/>
            <person name="Mooney P.J."/>
            <person name="Moule S."/>
            <person name="Martin D.M."/>
            <person name="Morgan G.W."/>
            <person name="Mungall K."/>
            <person name="Norbertczak H."/>
            <person name="Ormond D."/>
            <person name="Pai G."/>
            <person name="Peacock C.S."/>
            <person name="Peterson J."/>
            <person name="Quail M.A."/>
            <person name="Rabbinowitsch E."/>
            <person name="Rajandream M.A."/>
            <person name="Reitter C."/>
            <person name="Salzberg S.L."/>
            <person name="Sanders M."/>
            <person name="Schobel S."/>
            <person name="Sharp S."/>
            <person name="Simmonds M."/>
            <person name="Simpson A.J."/>
            <person name="Tallon L."/>
            <person name="Turner C.M."/>
            <person name="Tait A."/>
            <person name="Tivey A.R."/>
            <person name="Van Aken S."/>
            <person name="Walker D."/>
            <person name="Wanless D."/>
            <person name="Wang S."/>
            <person name="White B."/>
            <person name="White O."/>
            <person name="Whitehead S."/>
            <person name="Woodward J."/>
            <person name="Wortman J."/>
            <person name="Adams M.D."/>
            <person name="Embley T.M."/>
            <person name="Gull K."/>
            <person name="Ullu E."/>
            <person name="Barry J.D."/>
            <person name="Fairlamb A.H."/>
            <person name="Opperdoes F."/>
            <person name="Barrell B.G."/>
            <person name="Donelson J.E."/>
            <person name="Hall N."/>
            <person name="Fraser C.M."/>
            <person name="Melville S.E."/>
            <person name="El-Sayed N.M."/>
        </authorList>
    </citation>
    <scope>NUCLEOTIDE SEQUENCE [LARGE SCALE GENOMIC DNA]</scope>
    <source>
        <strain evidence="2 3">927/4 GUTat10.1</strain>
    </source>
</reference>
<protein>
    <submittedName>
        <fullName evidence="2">Uncharacterized protein</fullName>
    </submittedName>
</protein>
<dbReference type="GeneID" id="3663999"/>
<organism evidence="2 3">
    <name type="scientific">Trypanosoma brucei brucei (strain 927/4 GUTat10.1)</name>
    <dbReference type="NCBI Taxonomy" id="185431"/>
    <lineage>
        <taxon>Eukaryota</taxon>
        <taxon>Discoba</taxon>
        <taxon>Euglenozoa</taxon>
        <taxon>Kinetoplastea</taxon>
        <taxon>Metakinetoplastina</taxon>
        <taxon>Trypanosomatida</taxon>
        <taxon>Trypanosomatidae</taxon>
        <taxon>Trypanosoma</taxon>
    </lineage>
</organism>
<keyword evidence="1" id="KW-0812">Transmembrane</keyword>
<evidence type="ECO:0000313" key="2">
    <source>
        <dbReference type="EMBL" id="EAN79422.1"/>
    </source>
</evidence>
<name>Q385V9_TRYB2</name>
<dbReference type="InParanoid" id="Q385V9"/>
<dbReference type="RefSeq" id="XP_828534.1">
    <property type="nucleotide sequence ID" value="XM_823441.1"/>
</dbReference>
<proteinExistence type="predicted"/>
<accession>Q385V9</accession>
<evidence type="ECO:0000256" key="1">
    <source>
        <dbReference type="SAM" id="Phobius"/>
    </source>
</evidence>
<dbReference type="PaxDb" id="5691-EAN79422"/>
<feature type="transmembrane region" description="Helical" evidence="1">
    <location>
        <begin position="121"/>
        <end position="142"/>
    </location>
</feature>
<keyword evidence="3" id="KW-1185">Reference proteome</keyword>
<gene>
    <name evidence="2" type="ORF">Tb11.02.2180</name>
</gene>